<dbReference type="VEuPathDB" id="AmoebaDB:DICPUDRAFT_83468"/>
<dbReference type="GO" id="GO:0061817">
    <property type="term" value="P:endoplasmic reticulum-plasma membrane tethering"/>
    <property type="evidence" value="ECO:0000318"/>
    <property type="project" value="GO_Central"/>
</dbReference>
<keyword evidence="4 7" id="KW-1133">Transmembrane helix</keyword>
<feature type="domain" description="MSP" evidence="8">
    <location>
        <begin position="16"/>
        <end position="146"/>
    </location>
</feature>
<dbReference type="FunCoup" id="F0ZZM6">
    <property type="interactions" value="1"/>
</dbReference>
<dbReference type="PANTHER" id="PTHR10809">
    <property type="entry name" value="VESICLE-ASSOCIATED MEMBRANE PROTEIN-ASSOCIATED PROTEIN"/>
    <property type="match status" value="1"/>
</dbReference>
<evidence type="ECO:0000256" key="7">
    <source>
        <dbReference type="SAM" id="Phobius"/>
    </source>
</evidence>
<evidence type="ECO:0000313" key="9">
    <source>
        <dbReference type="EMBL" id="EGC30610.1"/>
    </source>
</evidence>
<feature type="compositionally biased region" description="Low complexity" evidence="6">
    <location>
        <begin position="203"/>
        <end position="225"/>
    </location>
</feature>
<accession>F0ZZM6</accession>
<dbReference type="KEGG" id="dpp:DICPUDRAFT_83468"/>
<dbReference type="GO" id="GO:0090158">
    <property type="term" value="P:endoplasmic reticulum membrane organization"/>
    <property type="evidence" value="ECO:0000318"/>
    <property type="project" value="GO_Central"/>
</dbReference>
<dbReference type="Pfam" id="PF00635">
    <property type="entry name" value="Motile_Sperm"/>
    <property type="match status" value="1"/>
</dbReference>
<evidence type="ECO:0000256" key="4">
    <source>
        <dbReference type="ARBA" id="ARBA00022989"/>
    </source>
</evidence>
<dbReference type="InterPro" id="IPR000535">
    <property type="entry name" value="MSP_dom"/>
</dbReference>
<reference evidence="10" key="1">
    <citation type="journal article" date="2011" name="Genome Biol.">
        <title>Comparative genomics of the social amoebae Dictyostelium discoideum and Dictyostelium purpureum.</title>
        <authorList>
            <consortium name="US DOE Joint Genome Institute (JGI-PGF)"/>
            <person name="Sucgang R."/>
            <person name="Kuo A."/>
            <person name="Tian X."/>
            <person name="Salerno W."/>
            <person name="Parikh A."/>
            <person name="Feasley C.L."/>
            <person name="Dalin E."/>
            <person name="Tu H."/>
            <person name="Huang E."/>
            <person name="Barry K."/>
            <person name="Lindquist E."/>
            <person name="Shapiro H."/>
            <person name="Bruce D."/>
            <person name="Schmutz J."/>
            <person name="Salamov A."/>
            <person name="Fey P."/>
            <person name="Gaudet P."/>
            <person name="Anjard C."/>
            <person name="Babu M.M."/>
            <person name="Basu S."/>
            <person name="Bushmanova Y."/>
            <person name="van der Wel H."/>
            <person name="Katoh-Kurasawa M."/>
            <person name="Dinh C."/>
            <person name="Coutinho P.M."/>
            <person name="Saito T."/>
            <person name="Elias M."/>
            <person name="Schaap P."/>
            <person name="Kay R.R."/>
            <person name="Henrissat B."/>
            <person name="Eichinger L."/>
            <person name="Rivero F."/>
            <person name="Putnam N.H."/>
            <person name="West C.M."/>
            <person name="Loomis W.F."/>
            <person name="Chisholm R.L."/>
            <person name="Shaulsky G."/>
            <person name="Strassmann J.E."/>
            <person name="Queller D.C."/>
            <person name="Kuspa A."/>
            <person name="Grigoriev I.V."/>
        </authorList>
    </citation>
    <scope>NUCLEOTIDE SEQUENCE [LARGE SCALE GENOMIC DNA]</scope>
    <source>
        <strain evidence="10">QSDP1</strain>
    </source>
</reference>
<dbReference type="InterPro" id="IPR013783">
    <property type="entry name" value="Ig-like_fold"/>
</dbReference>
<keyword evidence="10" id="KW-1185">Reference proteome</keyword>
<comment type="similarity">
    <text evidence="2">Belongs to the VAMP-associated protein (VAP) (TC 9.B.17) family.</text>
</comment>
<feature type="region of interest" description="Disordered" evidence="6">
    <location>
        <begin position="176"/>
        <end position="268"/>
    </location>
</feature>
<dbReference type="Gene3D" id="2.60.40.10">
    <property type="entry name" value="Immunoglobulins"/>
    <property type="match status" value="1"/>
</dbReference>
<dbReference type="EMBL" id="GL871315">
    <property type="protein sequence ID" value="EGC30610.1"/>
    <property type="molecule type" value="Genomic_DNA"/>
</dbReference>
<feature type="transmembrane region" description="Helical" evidence="7">
    <location>
        <begin position="287"/>
        <end position="306"/>
    </location>
</feature>
<dbReference type="OrthoDB" id="264603at2759"/>
<dbReference type="eggNOG" id="KOG0439">
    <property type="taxonomic scope" value="Eukaryota"/>
</dbReference>
<sequence>MSSHNLTASPTYSKTFLKIRPSKLVYHQMYINCHLIFLAPFMGVITNEIKLSNISEEHTLAFKVKTTAPIRYCVRPNTGIIPPGKSIDVQILLNCTKDAPSISMKTKDKFQIQSIIVTDPNIDPKSIWQNSPQTQIMKHKLKAVFQLPNEQESPSASPIPSEFKSNSTILSEVQKHQIDLDVPNISVTKPKDNKNNPDDTIENNDNTNKDNNSNNNKNTNSDTSNIYEPTTKNDSAVIKPTVQKRTNLSSSATTSSPSSPTTENEQLRTQVKTLNEQIEMIKTESPFKTQTIIIMLLIAVLSFVFGKLL</sequence>
<dbReference type="PANTHER" id="PTHR10809:SF6">
    <property type="entry name" value="AT11025P-RELATED"/>
    <property type="match status" value="1"/>
</dbReference>
<organism evidence="9 10">
    <name type="scientific">Dictyostelium purpureum</name>
    <name type="common">Slime mold</name>
    <dbReference type="NCBI Taxonomy" id="5786"/>
    <lineage>
        <taxon>Eukaryota</taxon>
        <taxon>Amoebozoa</taxon>
        <taxon>Evosea</taxon>
        <taxon>Eumycetozoa</taxon>
        <taxon>Dictyostelia</taxon>
        <taxon>Dictyosteliales</taxon>
        <taxon>Dictyosteliaceae</taxon>
        <taxon>Dictyostelium</taxon>
    </lineage>
</organism>
<dbReference type="RefSeq" id="XP_003292874.1">
    <property type="nucleotide sequence ID" value="XM_003292826.1"/>
</dbReference>
<dbReference type="OMA" id="VVPQIHN"/>
<dbReference type="SUPFAM" id="SSF49354">
    <property type="entry name" value="PapD-like"/>
    <property type="match status" value="1"/>
</dbReference>
<evidence type="ECO:0000256" key="1">
    <source>
        <dbReference type="ARBA" id="ARBA00004211"/>
    </source>
</evidence>
<dbReference type="GO" id="GO:0005886">
    <property type="term" value="C:plasma membrane"/>
    <property type="evidence" value="ECO:0000318"/>
    <property type="project" value="GO_Central"/>
</dbReference>
<evidence type="ECO:0000256" key="6">
    <source>
        <dbReference type="SAM" id="MobiDB-lite"/>
    </source>
</evidence>
<evidence type="ECO:0000256" key="2">
    <source>
        <dbReference type="ARBA" id="ARBA00008932"/>
    </source>
</evidence>
<dbReference type="STRING" id="5786.F0ZZM6"/>
<dbReference type="InterPro" id="IPR008962">
    <property type="entry name" value="PapD-like_sf"/>
</dbReference>
<dbReference type="InterPro" id="IPR016763">
    <property type="entry name" value="VAP"/>
</dbReference>
<gene>
    <name evidence="9" type="ORF">DICPUDRAFT_83468</name>
</gene>
<evidence type="ECO:0000256" key="5">
    <source>
        <dbReference type="ARBA" id="ARBA00023136"/>
    </source>
</evidence>
<dbReference type="GeneID" id="10509054"/>
<dbReference type="GO" id="GO:0043495">
    <property type="term" value="F:protein-membrane adaptor activity"/>
    <property type="evidence" value="ECO:0000318"/>
    <property type="project" value="GO_Central"/>
</dbReference>
<evidence type="ECO:0000313" key="10">
    <source>
        <dbReference type="Proteomes" id="UP000001064"/>
    </source>
</evidence>
<name>F0ZZM6_DICPU</name>
<protein>
    <recommendedName>
        <fullName evidence="8">MSP domain-containing protein</fullName>
    </recommendedName>
</protein>
<evidence type="ECO:0000256" key="3">
    <source>
        <dbReference type="ARBA" id="ARBA00022692"/>
    </source>
</evidence>
<dbReference type="AlphaFoldDB" id="F0ZZM6"/>
<dbReference type="PIRSF" id="PIRSF019693">
    <property type="entry name" value="VAMP-associated"/>
    <property type="match status" value="1"/>
</dbReference>
<keyword evidence="5 7" id="KW-0472">Membrane</keyword>
<dbReference type="Proteomes" id="UP000001064">
    <property type="component" value="Unassembled WGS sequence"/>
</dbReference>
<feature type="compositionally biased region" description="Low complexity" evidence="6">
    <location>
        <begin position="249"/>
        <end position="262"/>
    </location>
</feature>
<dbReference type="PROSITE" id="PS50202">
    <property type="entry name" value="MSP"/>
    <property type="match status" value="1"/>
</dbReference>
<keyword evidence="3 7" id="KW-0812">Transmembrane</keyword>
<dbReference type="GO" id="GO:0005789">
    <property type="term" value="C:endoplasmic reticulum membrane"/>
    <property type="evidence" value="ECO:0000318"/>
    <property type="project" value="GO_Central"/>
</dbReference>
<evidence type="ECO:0000259" key="8">
    <source>
        <dbReference type="PROSITE" id="PS50202"/>
    </source>
</evidence>
<dbReference type="InParanoid" id="F0ZZM6"/>
<proteinExistence type="inferred from homology"/>
<comment type="subcellular location">
    <subcellularLocation>
        <location evidence="1">Membrane</location>
        <topology evidence="1">Single-pass type IV membrane protein</topology>
    </subcellularLocation>
</comment>